<dbReference type="PANTHER" id="PTHR46647">
    <property type="entry name" value="RAB9 EFFECTOR PROTEIN WITH KELCH MOTIFS"/>
    <property type="match status" value="1"/>
</dbReference>
<dbReference type="SUPFAM" id="SSF50965">
    <property type="entry name" value="Galactose oxidase, central domain"/>
    <property type="match status" value="1"/>
</dbReference>
<feature type="compositionally biased region" description="Basic and acidic residues" evidence="5">
    <location>
        <begin position="321"/>
        <end position="336"/>
    </location>
</feature>
<proteinExistence type="predicted"/>
<dbReference type="OrthoDB" id="10251809at2759"/>
<evidence type="ECO:0000256" key="1">
    <source>
        <dbReference type="ARBA" id="ARBA00022441"/>
    </source>
</evidence>
<organism evidence="6 7">
    <name type="scientific">Lepisosteus oculatus</name>
    <name type="common">Spotted gar</name>
    <dbReference type="NCBI Taxonomy" id="7918"/>
    <lineage>
        <taxon>Eukaryota</taxon>
        <taxon>Metazoa</taxon>
        <taxon>Chordata</taxon>
        <taxon>Craniata</taxon>
        <taxon>Vertebrata</taxon>
        <taxon>Euteleostomi</taxon>
        <taxon>Actinopterygii</taxon>
        <taxon>Neopterygii</taxon>
        <taxon>Holostei</taxon>
        <taxon>Semionotiformes</taxon>
        <taxon>Lepisosteidae</taxon>
        <taxon>Lepisosteus</taxon>
    </lineage>
</organism>
<dbReference type="GeneTree" id="ENSGT00940000158763"/>
<evidence type="ECO:0000256" key="3">
    <source>
        <dbReference type="ARBA" id="ARBA00037224"/>
    </source>
</evidence>
<dbReference type="FunCoup" id="W5MCA5">
    <property type="interactions" value="664"/>
</dbReference>
<dbReference type="Proteomes" id="UP000018468">
    <property type="component" value="Linkage group LG21"/>
</dbReference>
<dbReference type="InterPro" id="IPR015915">
    <property type="entry name" value="Kelch-typ_b-propeller"/>
</dbReference>
<dbReference type="PANTHER" id="PTHR46647:SF1">
    <property type="entry name" value="RAB9 EFFECTOR PROTEIN WITH KELCH MOTIFS"/>
    <property type="match status" value="1"/>
</dbReference>
<evidence type="ECO:0000313" key="7">
    <source>
        <dbReference type="Proteomes" id="UP000018468"/>
    </source>
</evidence>
<dbReference type="GeneID" id="102688409"/>
<reference evidence="6" key="2">
    <citation type="submission" date="2025-08" db="UniProtKB">
        <authorList>
            <consortium name="Ensembl"/>
        </authorList>
    </citation>
    <scope>IDENTIFICATION</scope>
</reference>
<protein>
    <recommendedName>
        <fullName evidence="4">Rab9 effector protein with kelch motifs</fullName>
    </recommendedName>
</protein>
<dbReference type="AlphaFoldDB" id="W5MCA5"/>
<dbReference type="EMBL" id="AHAT01024972">
    <property type="status" value="NOT_ANNOTATED_CDS"/>
    <property type="molecule type" value="Genomic_DNA"/>
</dbReference>
<keyword evidence="1" id="KW-0880">Kelch repeat</keyword>
<dbReference type="eggNOG" id="KOG0379">
    <property type="taxonomic scope" value="Eukaryota"/>
</dbReference>
<name>W5MCA5_LEPOC</name>
<reference evidence="7" key="1">
    <citation type="submission" date="2011-12" db="EMBL/GenBank/DDBJ databases">
        <title>The Draft Genome of Lepisosteus oculatus.</title>
        <authorList>
            <consortium name="The Broad Institute Genome Assembly &amp; Analysis Group"/>
            <consortium name="Computational R&amp;D Group"/>
            <consortium name="and Sequencing Platform"/>
            <person name="Di Palma F."/>
            <person name="Alfoldi J."/>
            <person name="Johnson J."/>
            <person name="Berlin A."/>
            <person name="Gnerre S."/>
            <person name="Jaffe D."/>
            <person name="MacCallum I."/>
            <person name="Young S."/>
            <person name="Walker B.J."/>
            <person name="Lander E.S."/>
            <person name="Lindblad-Toh K."/>
        </authorList>
    </citation>
    <scope>NUCLEOTIDE SEQUENCE [LARGE SCALE GENOMIC DNA]</scope>
</reference>
<evidence type="ECO:0000256" key="5">
    <source>
        <dbReference type="SAM" id="MobiDB-lite"/>
    </source>
</evidence>
<evidence type="ECO:0000256" key="4">
    <source>
        <dbReference type="ARBA" id="ARBA00039295"/>
    </source>
</evidence>
<dbReference type="HOGENOM" id="CLU_045313_0_0_1"/>
<accession>W5MCA5</accession>
<evidence type="ECO:0000313" key="6">
    <source>
        <dbReference type="Ensembl" id="ENSLOCP00000006014.1"/>
    </source>
</evidence>
<keyword evidence="7" id="KW-1185">Reference proteome</keyword>
<dbReference type="CTD" id="10244"/>
<keyword evidence="2" id="KW-0677">Repeat</keyword>
<reference evidence="6" key="3">
    <citation type="submission" date="2025-09" db="UniProtKB">
        <authorList>
            <consortium name="Ensembl"/>
        </authorList>
    </citation>
    <scope>IDENTIFICATION</scope>
</reference>
<dbReference type="InParanoid" id="W5MCA5"/>
<dbReference type="Gene3D" id="2.120.10.80">
    <property type="entry name" value="Kelch-type beta propeller"/>
    <property type="match status" value="2"/>
</dbReference>
<dbReference type="Bgee" id="ENSLOCG00000004994">
    <property type="expression patterns" value="Expressed in testis and 13 other cell types or tissues"/>
</dbReference>
<dbReference type="InterPro" id="IPR052124">
    <property type="entry name" value="Rab9_kelch_effector"/>
</dbReference>
<evidence type="ECO:0000256" key="2">
    <source>
        <dbReference type="ARBA" id="ARBA00022737"/>
    </source>
</evidence>
<dbReference type="OMA" id="CTPGSIW"/>
<dbReference type="InterPro" id="IPR011043">
    <property type="entry name" value="Gal_Oxase/kelch_b-propeller"/>
</dbReference>
<comment type="function">
    <text evidence="3">Rab9 effector required for endosome to trans-Golgi network (TGN) transport.</text>
</comment>
<dbReference type="Ensembl" id="ENSLOCT00000006022.1">
    <property type="protein sequence ID" value="ENSLOCP00000006014.1"/>
    <property type="gene ID" value="ENSLOCG00000004994.1"/>
</dbReference>
<dbReference type="Pfam" id="PF24681">
    <property type="entry name" value="Kelch_KLHDC2_KLHL20_DRC7"/>
    <property type="match status" value="1"/>
</dbReference>
<dbReference type="STRING" id="7918.ENSLOCP00000006014"/>
<sequence length="374" mass="40296">MELLQVLEPEDKPQESTWYALVPAGEGPGERVGHTCTYIPGKDGHKGKILIVGGANPNGSFSDSYIIDLGAHEWDMPDWEGLLPRYEHCSFVPQSRPGSLWVFGGAEQNGNRSCVQELQMEAGSWRSVKVCGTPPSARTYHTCSACIGDRLYVFSGGDQGAAPVSDSQLHVFDSASLTWSQPQTQGKPPSPRHGHVIVSVGSKLYIHGGLAGEALHSDLHCIDTTDMRWERVRTKGDVPPGCAAHSAAALGKVIYIFGGMTAAGAVNSMYKFHIDRQRWTLVTFGGALPSKRLDHSMCVVPWRLRASGDVSRALADTGGGGDKDDPAESLPRRQQEENSSLSSPGEFVHLCFVFGGMDTEGNIYNDCAVAVLSQ</sequence>
<feature type="region of interest" description="Disordered" evidence="5">
    <location>
        <begin position="313"/>
        <end position="342"/>
    </location>
</feature>